<evidence type="ECO:0000259" key="4">
    <source>
        <dbReference type="PROSITE" id="PS50234"/>
    </source>
</evidence>
<dbReference type="Proteomes" id="UP000055136">
    <property type="component" value="Chromosome"/>
</dbReference>
<dbReference type="SMART" id="SM00327">
    <property type="entry name" value="VWA"/>
    <property type="match status" value="1"/>
</dbReference>
<evidence type="ECO:0000256" key="2">
    <source>
        <dbReference type="SAM" id="MobiDB-lite"/>
    </source>
</evidence>
<evidence type="ECO:0000313" key="6">
    <source>
        <dbReference type="Proteomes" id="UP000055136"/>
    </source>
</evidence>
<feature type="compositionally biased region" description="Low complexity" evidence="2">
    <location>
        <begin position="508"/>
        <end position="519"/>
    </location>
</feature>
<keyword evidence="3" id="KW-1133">Transmembrane helix</keyword>
<evidence type="ECO:0000313" key="5">
    <source>
        <dbReference type="EMBL" id="ALP52719.1"/>
    </source>
</evidence>
<feature type="transmembrane region" description="Helical" evidence="3">
    <location>
        <begin position="51"/>
        <end position="70"/>
    </location>
</feature>
<dbReference type="EMBL" id="CP013099">
    <property type="protein sequence ID" value="ALP52719.1"/>
    <property type="molecule type" value="Genomic_DNA"/>
</dbReference>
<dbReference type="PANTHER" id="PTHR22550">
    <property type="entry name" value="SPORE GERMINATION PROTEIN"/>
    <property type="match status" value="1"/>
</dbReference>
<dbReference type="KEGG" id="tee:Tel_05895"/>
<dbReference type="SUPFAM" id="SSF53300">
    <property type="entry name" value="vWA-like"/>
    <property type="match status" value="1"/>
</dbReference>
<name>A0A0S2TC65_9GAMM</name>
<accession>A0A0S2TC65</accession>
<keyword evidence="3" id="KW-0812">Transmembrane</keyword>
<proteinExistence type="predicted"/>
<dbReference type="InterPro" id="IPR011990">
    <property type="entry name" value="TPR-like_helical_dom_sf"/>
</dbReference>
<dbReference type="PROSITE" id="PS50005">
    <property type="entry name" value="TPR"/>
    <property type="match status" value="1"/>
</dbReference>
<dbReference type="Pfam" id="PF13519">
    <property type="entry name" value="VWA_2"/>
    <property type="match status" value="1"/>
</dbReference>
<dbReference type="InterPro" id="IPR050768">
    <property type="entry name" value="UPF0353/GerABKA_families"/>
</dbReference>
<dbReference type="SMART" id="SM00028">
    <property type="entry name" value="TPR"/>
    <property type="match status" value="1"/>
</dbReference>
<dbReference type="STRING" id="1748243.Tel_05895"/>
<dbReference type="PROSITE" id="PS50293">
    <property type="entry name" value="TPR_REGION"/>
    <property type="match status" value="1"/>
</dbReference>
<protein>
    <recommendedName>
        <fullName evidence="4">VWFA domain-containing protein</fullName>
    </recommendedName>
</protein>
<dbReference type="Gene3D" id="1.25.40.10">
    <property type="entry name" value="Tetratricopeptide repeat domain"/>
    <property type="match status" value="1"/>
</dbReference>
<dbReference type="AlphaFoldDB" id="A0A0S2TC65"/>
<dbReference type="SUPFAM" id="SSF48452">
    <property type="entry name" value="TPR-like"/>
    <property type="match status" value="1"/>
</dbReference>
<dbReference type="PROSITE" id="PS50234">
    <property type="entry name" value="VWFA"/>
    <property type="match status" value="1"/>
</dbReference>
<keyword evidence="3" id="KW-0472">Membrane</keyword>
<keyword evidence="6" id="KW-1185">Reference proteome</keyword>
<feature type="region of interest" description="Disordered" evidence="2">
    <location>
        <begin position="443"/>
        <end position="578"/>
    </location>
</feature>
<feature type="repeat" description="TPR" evidence="1">
    <location>
        <begin position="399"/>
        <end position="432"/>
    </location>
</feature>
<reference evidence="5" key="1">
    <citation type="submission" date="2015-10" db="EMBL/GenBank/DDBJ databases">
        <title>Description of Candidatus Tenderia electrophaga gen. nov, sp. nov., an Uncultivated Electroautotroph from a Biocathode Enrichment.</title>
        <authorList>
            <person name="Eddie B.J."/>
            <person name="Malanoski A.P."/>
            <person name="Wang Z."/>
            <person name="Hall R.J."/>
            <person name="Oh S.D."/>
            <person name="Heiner C."/>
            <person name="Lin B."/>
            <person name="Strycharz-Glaven S.M."/>
        </authorList>
    </citation>
    <scope>NUCLEOTIDE SEQUENCE [LARGE SCALE GENOMIC DNA]</scope>
    <source>
        <strain evidence="5">NRL1</strain>
    </source>
</reference>
<evidence type="ECO:0000256" key="3">
    <source>
        <dbReference type="SAM" id="Phobius"/>
    </source>
</evidence>
<feature type="domain" description="VWFA" evidence="4">
    <location>
        <begin position="87"/>
        <end position="284"/>
    </location>
</feature>
<gene>
    <name evidence="5" type="ORF">Tel_05895</name>
</gene>
<evidence type="ECO:0000256" key="1">
    <source>
        <dbReference type="PROSITE-ProRule" id="PRU00339"/>
    </source>
</evidence>
<keyword evidence="1" id="KW-0802">TPR repeat</keyword>
<sequence length="601" mass="66341">MLRPEWLWLLLPLALLLWLLGRRRGNAGRWQAVCEPRLLPYILQSGAARAARWPLPVTALAGLLAILALAGPACEQREQPVFRDPSALVIALDLSRSMDATDIKPSRLARARLKLIDILKQRREGQAALIVYAAEAFTVSPLTDDANTIISLVNALDSNMMPLQGSDTSAAVARATQLLQQAGVPEGDILLISDGIDRQDLEHTLAELKGHQHRLSVLAVGTAEGAPIALRDGGFLKDSQGAIVVPKLDTAALQQLARQGGGRYHRITAGDGDINHLLEGVDSLRKSEAQLSRLKSDQWREAGPWLLLPVLLLAALAFRRGHLALLAVVALLPLPQNAEAVELADLWRNDNQQALHQLKQGNAEAAARLFNAPHWRAAARYRAGQYEAAVETLEGINTADALYNKGNALARLGDYPAAIEAYEQALKLDPDDEDARHNRDLVKAQLQQQKQSQSDQTKGDQPQQDGQGKQQSDRPGQQGEQQSAEQQPAQRGDQQQADSAGPTQDPTAQQQQAQQQAQQEADEIEGEQQQLGRQQDGEQAEGEEQRPLPSREYSETAETDIATEQWLRRIPDDPGGLLRRKFQYQYQQQARQRRNNEREPW</sequence>
<dbReference type="InterPro" id="IPR036465">
    <property type="entry name" value="vWFA_dom_sf"/>
</dbReference>
<dbReference type="Pfam" id="PF00515">
    <property type="entry name" value="TPR_1"/>
    <property type="match status" value="1"/>
</dbReference>
<dbReference type="InterPro" id="IPR019734">
    <property type="entry name" value="TPR_rpt"/>
</dbReference>
<dbReference type="PANTHER" id="PTHR22550:SF14">
    <property type="entry name" value="VWFA DOMAIN-CONTAINING PROTEIN"/>
    <property type="match status" value="1"/>
</dbReference>
<organism evidence="5 6">
    <name type="scientific">Candidatus Tenderia electrophaga</name>
    <dbReference type="NCBI Taxonomy" id="1748243"/>
    <lineage>
        <taxon>Bacteria</taxon>
        <taxon>Pseudomonadati</taxon>
        <taxon>Pseudomonadota</taxon>
        <taxon>Gammaproteobacteria</taxon>
        <taxon>Candidatus Tenderiales</taxon>
        <taxon>Candidatus Tenderiaceae</taxon>
        <taxon>Candidatus Tenderia</taxon>
    </lineage>
</organism>
<dbReference type="InterPro" id="IPR002035">
    <property type="entry name" value="VWF_A"/>
</dbReference>
<feature type="compositionally biased region" description="Low complexity" evidence="2">
    <location>
        <begin position="445"/>
        <end position="497"/>
    </location>
</feature>
<dbReference type="Gene3D" id="3.40.50.410">
    <property type="entry name" value="von Willebrand factor, type A domain"/>
    <property type="match status" value="1"/>
</dbReference>